<evidence type="ECO:0000256" key="1">
    <source>
        <dbReference type="SAM" id="MobiDB-lite"/>
    </source>
</evidence>
<evidence type="ECO:0000313" key="4">
    <source>
        <dbReference type="EMBL" id="KAJ6264990.1"/>
    </source>
</evidence>
<keyword evidence="2" id="KW-0812">Transmembrane</keyword>
<comment type="caution">
    <text evidence="4">The sequence shown here is derived from an EMBL/GenBank/DDBJ whole genome shotgun (WGS) entry which is preliminary data.</text>
</comment>
<feature type="compositionally biased region" description="Basic and acidic residues" evidence="1">
    <location>
        <begin position="322"/>
        <end position="331"/>
    </location>
</feature>
<evidence type="ECO:0000259" key="3">
    <source>
        <dbReference type="Pfam" id="PF18922"/>
    </source>
</evidence>
<name>A0AAD6J7E8_DREDA</name>
<dbReference type="EMBL" id="JAQGDS010000001">
    <property type="protein sequence ID" value="KAJ6264990.1"/>
    <property type="molecule type" value="Genomic_DNA"/>
</dbReference>
<accession>A0AAD6J7E8</accession>
<keyword evidence="5" id="KW-1185">Reference proteome</keyword>
<protein>
    <recommendedName>
        <fullName evidence="3">DUF5672 domain-containing protein</fullName>
    </recommendedName>
</protein>
<keyword evidence="2" id="KW-1133">Transmembrane helix</keyword>
<dbReference type="InterPro" id="IPR043729">
    <property type="entry name" value="DUF5672"/>
</dbReference>
<reference evidence="4" key="1">
    <citation type="submission" date="2023-01" db="EMBL/GenBank/DDBJ databases">
        <title>The chitinases involved in constricting ring structure development in the nematode-trapping fungus Drechslerella dactyloides.</title>
        <authorList>
            <person name="Wang R."/>
            <person name="Zhang L."/>
            <person name="Tang P."/>
            <person name="Li S."/>
            <person name="Liang L."/>
        </authorList>
    </citation>
    <scope>NUCLEOTIDE SEQUENCE</scope>
    <source>
        <strain evidence="4">YMF1.00031</strain>
    </source>
</reference>
<organism evidence="4 5">
    <name type="scientific">Drechslerella dactyloides</name>
    <name type="common">Nematode-trapping fungus</name>
    <name type="synonym">Arthrobotrys dactyloides</name>
    <dbReference type="NCBI Taxonomy" id="74499"/>
    <lineage>
        <taxon>Eukaryota</taxon>
        <taxon>Fungi</taxon>
        <taxon>Dikarya</taxon>
        <taxon>Ascomycota</taxon>
        <taxon>Pezizomycotina</taxon>
        <taxon>Orbiliomycetes</taxon>
        <taxon>Orbiliales</taxon>
        <taxon>Orbiliaceae</taxon>
        <taxon>Drechslerella</taxon>
    </lineage>
</organism>
<evidence type="ECO:0000313" key="5">
    <source>
        <dbReference type="Proteomes" id="UP001221413"/>
    </source>
</evidence>
<dbReference type="Proteomes" id="UP001221413">
    <property type="component" value="Unassembled WGS sequence"/>
</dbReference>
<gene>
    <name evidence="4" type="ORF">Dda_1145</name>
</gene>
<dbReference type="Pfam" id="PF18922">
    <property type="entry name" value="DUF5672"/>
    <property type="match status" value="1"/>
</dbReference>
<proteinExistence type="predicted"/>
<dbReference type="AlphaFoldDB" id="A0AAD6J7E8"/>
<feature type="region of interest" description="Disordered" evidence="1">
    <location>
        <begin position="322"/>
        <end position="365"/>
    </location>
</feature>
<sequence>MKLQLGEYYNYATTQYNSVNPRNRKFVFLLPASLAIVWIMWIFGPSHETVKQALPTVSVDYHPNRPPPSPYNETRLALLVETRPLGHLAPLLLHMITVVPPEWRFLFLGSKESVEHLNASLPVQLHERSGKLDLKLLPDNVTVSTLEQTFQTFTNLWFYEEVVGGARGVEHLLVFQADSILCANSDHSLNDWLEYDWVGAPWNLKDSFGGNGGLSLRKISRIRQVLSFQQRLPDSESDDAWLISRLGLLPGANMATPDQEAEFSVENIWHQSPMGYHVGRRLSDDVWGNETHRKGVYEYCPEIKMILNMRLERERCSKEELEKWKKEHNIEDDKDEDKDEKHDKRSAGAAGFHVMPWGHRGEREF</sequence>
<evidence type="ECO:0000256" key="2">
    <source>
        <dbReference type="SAM" id="Phobius"/>
    </source>
</evidence>
<feature type="transmembrane region" description="Helical" evidence="2">
    <location>
        <begin position="26"/>
        <end position="44"/>
    </location>
</feature>
<feature type="domain" description="DUF5672" evidence="3">
    <location>
        <begin position="132"/>
        <end position="277"/>
    </location>
</feature>
<keyword evidence="2" id="KW-0472">Membrane</keyword>